<proteinExistence type="predicted"/>
<sequence length="372" mass="42814">MKIAIEAQRIFRKEKHGMDYVALETIRELQKIDQQNEYFILVSPGDDVCLQESANMHIVTVNWPSYPLWEQIGLPLALKKIKPDLLHCTSNTAPVYGNIPLVLTLHDIIFLEKKQGKNQSMYQRLGRFYRKIIVPQILTKCKRIITVSHFECNRISHFLHIDKQLLVAVYNGYSQHFIPIWNAQAITARYIKNHPYLFFLGNTDPKKNTARVLQAYRIYLKKSSQPLPLLIADLKEEIIDEYLNREGLQEIKKMLYHPGYIPNTELPAVYSGASVFIYTSLRESFGIPILEAMACGTPVITSTTSAMPEIAGPEGILVNPFEPEEIASALLHLEENAEFYQSQTAYGLERVRRFSWENTAREILNIYKEILA</sequence>
<evidence type="ECO:0000259" key="3">
    <source>
        <dbReference type="Pfam" id="PF13439"/>
    </source>
</evidence>
<organism evidence="4 5">
    <name type="scientific">Phocaeicola vulgatus str. 3975 RP4</name>
    <dbReference type="NCBI Taxonomy" id="1339352"/>
    <lineage>
        <taxon>Bacteria</taxon>
        <taxon>Pseudomonadati</taxon>
        <taxon>Bacteroidota</taxon>
        <taxon>Bacteroidia</taxon>
        <taxon>Bacteroidales</taxon>
        <taxon>Bacteroidaceae</taxon>
        <taxon>Phocaeicola</taxon>
    </lineage>
</organism>
<gene>
    <name evidence="4" type="ORF">M099_0737</name>
</gene>
<dbReference type="Proteomes" id="UP000027661">
    <property type="component" value="Unassembled WGS sequence"/>
</dbReference>
<name>A0A069SM02_PHOVU</name>
<feature type="domain" description="Glycosyltransferase subfamily 4-like N-terminal" evidence="3">
    <location>
        <begin position="17"/>
        <end position="173"/>
    </location>
</feature>
<dbReference type="InterPro" id="IPR001296">
    <property type="entry name" value="Glyco_trans_1"/>
</dbReference>
<evidence type="ECO:0000313" key="4">
    <source>
        <dbReference type="EMBL" id="KDS56006.1"/>
    </source>
</evidence>
<dbReference type="EMBL" id="JNHM01000011">
    <property type="protein sequence ID" value="KDS56006.1"/>
    <property type="molecule type" value="Genomic_DNA"/>
</dbReference>
<dbReference type="SUPFAM" id="SSF53756">
    <property type="entry name" value="UDP-Glycosyltransferase/glycogen phosphorylase"/>
    <property type="match status" value="1"/>
</dbReference>
<dbReference type="PATRIC" id="fig|1339352.3.peg.710"/>
<protein>
    <submittedName>
        <fullName evidence="4">Glycosyl transferases group 1 family protein</fullName>
    </submittedName>
</protein>
<accession>A0A069SM02</accession>
<reference evidence="4 5" key="1">
    <citation type="submission" date="2014-04" db="EMBL/GenBank/DDBJ databases">
        <authorList>
            <person name="Sears C."/>
            <person name="Carroll K."/>
            <person name="Sack B.R."/>
            <person name="Qadri F."/>
            <person name="Myers L.L."/>
            <person name="Chung G.-T."/>
            <person name="Escheverria P."/>
            <person name="Fraser C.M."/>
            <person name="Sadzewicz L."/>
            <person name="Shefchek K.A."/>
            <person name="Tallon L."/>
            <person name="Das S.P."/>
            <person name="Daugherty S."/>
            <person name="Mongodin E.F."/>
        </authorList>
    </citation>
    <scope>NUCLEOTIDE SEQUENCE [LARGE SCALE GENOMIC DNA]</scope>
    <source>
        <strain evidence="4 5">3975 RP4</strain>
    </source>
</reference>
<dbReference type="PANTHER" id="PTHR46401:SF2">
    <property type="entry name" value="GLYCOSYLTRANSFERASE WBBK-RELATED"/>
    <property type="match status" value="1"/>
</dbReference>
<dbReference type="AlphaFoldDB" id="A0A069SM02"/>
<evidence type="ECO:0000256" key="1">
    <source>
        <dbReference type="ARBA" id="ARBA00022679"/>
    </source>
</evidence>
<dbReference type="Pfam" id="PF00534">
    <property type="entry name" value="Glycos_transf_1"/>
    <property type="match status" value="1"/>
</dbReference>
<dbReference type="Pfam" id="PF13439">
    <property type="entry name" value="Glyco_transf_4"/>
    <property type="match status" value="1"/>
</dbReference>
<keyword evidence="1 4" id="KW-0808">Transferase</keyword>
<dbReference type="InterPro" id="IPR028098">
    <property type="entry name" value="Glyco_trans_4-like_N"/>
</dbReference>
<evidence type="ECO:0000259" key="2">
    <source>
        <dbReference type="Pfam" id="PF00534"/>
    </source>
</evidence>
<dbReference type="CDD" id="cd03809">
    <property type="entry name" value="GT4_MtfB-like"/>
    <property type="match status" value="1"/>
</dbReference>
<feature type="domain" description="Glycosyl transferase family 1" evidence="2">
    <location>
        <begin position="192"/>
        <end position="347"/>
    </location>
</feature>
<dbReference type="RefSeq" id="WP_008671368.1">
    <property type="nucleotide sequence ID" value="NZ_JNHM01000011.1"/>
</dbReference>
<dbReference type="Gene3D" id="3.40.50.2000">
    <property type="entry name" value="Glycogen Phosphorylase B"/>
    <property type="match status" value="2"/>
</dbReference>
<dbReference type="PANTHER" id="PTHR46401">
    <property type="entry name" value="GLYCOSYLTRANSFERASE WBBK-RELATED"/>
    <property type="match status" value="1"/>
</dbReference>
<evidence type="ECO:0000313" key="5">
    <source>
        <dbReference type="Proteomes" id="UP000027661"/>
    </source>
</evidence>
<comment type="caution">
    <text evidence="4">The sequence shown here is derived from an EMBL/GenBank/DDBJ whole genome shotgun (WGS) entry which is preliminary data.</text>
</comment>
<dbReference type="GO" id="GO:0009103">
    <property type="term" value="P:lipopolysaccharide biosynthetic process"/>
    <property type="evidence" value="ECO:0007669"/>
    <property type="project" value="TreeGrafter"/>
</dbReference>
<dbReference type="GO" id="GO:0016757">
    <property type="term" value="F:glycosyltransferase activity"/>
    <property type="evidence" value="ECO:0007669"/>
    <property type="project" value="InterPro"/>
</dbReference>